<dbReference type="AlphaFoldDB" id="A0A1X7UAF5"/>
<dbReference type="InParanoid" id="A0A1X7UAF5"/>
<proteinExistence type="predicted"/>
<name>A0A1X7UAF5_AMPQE</name>
<protein>
    <submittedName>
        <fullName evidence="1">Uncharacterized protein</fullName>
    </submittedName>
</protein>
<evidence type="ECO:0000313" key="1">
    <source>
        <dbReference type="EnsemblMetazoa" id="Aqu2.1.24633_001"/>
    </source>
</evidence>
<organism evidence="1">
    <name type="scientific">Amphimedon queenslandica</name>
    <name type="common">Sponge</name>
    <dbReference type="NCBI Taxonomy" id="400682"/>
    <lineage>
        <taxon>Eukaryota</taxon>
        <taxon>Metazoa</taxon>
        <taxon>Porifera</taxon>
        <taxon>Demospongiae</taxon>
        <taxon>Heteroscleromorpha</taxon>
        <taxon>Haplosclerida</taxon>
        <taxon>Niphatidae</taxon>
        <taxon>Amphimedon</taxon>
    </lineage>
</organism>
<accession>A0A1X7UAF5</accession>
<reference evidence="1" key="1">
    <citation type="submission" date="2017-05" db="UniProtKB">
        <authorList>
            <consortium name="EnsemblMetazoa"/>
        </authorList>
    </citation>
    <scope>IDENTIFICATION</scope>
</reference>
<sequence>MTSNVEPRYSVKLSFMSIISIYEGFAKSFEGSFSYFNKRIGFCDCFTYPGSHECSETRVRTAECSIYDTFLCEFICVYTGVSYPCVYSIYI</sequence>
<dbReference type="EnsemblMetazoa" id="Aqu2.1.24633_001">
    <property type="protein sequence ID" value="Aqu2.1.24633_001"/>
    <property type="gene ID" value="Aqu2.1.24633"/>
</dbReference>